<feature type="region of interest" description="Disordered" evidence="1">
    <location>
        <begin position="1"/>
        <end position="34"/>
    </location>
</feature>
<comment type="caution">
    <text evidence="2">The sequence shown here is derived from an EMBL/GenBank/DDBJ whole genome shotgun (WGS) entry which is preliminary data.</text>
</comment>
<name>A0A4U5PAC5_STECR</name>
<organism evidence="2 3">
    <name type="scientific">Steinernema carpocapsae</name>
    <name type="common">Entomopathogenic nematode</name>
    <dbReference type="NCBI Taxonomy" id="34508"/>
    <lineage>
        <taxon>Eukaryota</taxon>
        <taxon>Metazoa</taxon>
        <taxon>Ecdysozoa</taxon>
        <taxon>Nematoda</taxon>
        <taxon>Chromadorea</taxon>
        <taxon>Rhabditida</taxon>
        <taxon>Tylenchina</taxon>
        <taxon>Panagrolaimomorpha</taxon>
        <taxon>Strongyloidoidea</taxon>
        <taxon>Steinernematidae</taxon>
        <taxon>Steinernema</taxon>
    </lineage>
</organism>
<reference evidence="2 3" key="1">
    <citation type="journal article" date="2015" name="Genome Biol.">
        <title>Comparative genomics of Steinernema reveals deeply conserved gene regulatory networks.</title>
        <authorList>
            <person name="Dillman A.R."/>
            <person name="Macchietto M."/>
            <person name="Porter C.F."/>
            <person name="Rogers A."/>
            <person name="Williams B."/>
            <person name="Antoshechkin I."/>
            <person name="Lee M.M."/>
            <person name="Goodwin Z."/>
            <person name="Lu X."/>
            <person name="Lewis E.E."/>
            <person name="Goodrich-Blair H."/>
            <person name="Stock S.P."/>
            <person name="Adams B.J."/>
            <person name="Sternberg P.W."/>
            <person name="Mortazavi A."/>
        </authorList>
    </citation>
    <scope>NUCLEOTIDE SEQUENCE [LARGE SCALE GENOMIC DNA]</scope>
    <source>
        <strain evidence="2 3">ALL</strain>
    </source>
</reference>
<protein>
    <submittedName>
        <fullName evidence="2">Uncharacterized protein</fullName>
    </submittedName>
</protein>
<reference evidence="2 3" key="2">
    <citation type="journal article" date="2019" name="G3 (Bethesda)">
        <title>Hybrid Assembly of the Genome of the Entomopathogenic Nematode Steinernema carpocapsae Identifies the X-Chromosome.</title>
        <authorList>
            <person name="Serra L."/>
            <person name="Macchietto M."/>
            <person name="Macias-Munoz A."/>
            <person name="McGill C.J."/>
            <person name="Rodriguez I.M."/>
            <person name="Rodriguez B."/>
            <person name="Murad R."/>
            <person name="Mortazavi A."/>
        </authorList>
    </citation>
    <scope>NUCLEOTIDE SEQUENCE [LARGE SCALE GENOMIC DNA]</scope>
    <source>
        <strain evidence="2 3">ALL</strain>
    </source>
</reference>
<accession>A0A4U5PAC5</accession>
<keyword evidence="3" id="KW-1185">Reference proteome</keyword>
<dbReference type="AlphaFoldDB" id="A0A4U5PAC5"/>
<evidence type="ECO:0000313" key="3">
    <source>
        <dbReference type="Proteomes" id="UP000298663"/>
    </source>
</evidence>
<dbReference type="Proteomes" id="UP000298663">
    <property type="component" value="Unassembled WGS sequence"/>
</dbReference>
<proteinExistence type="predicted"/>
<sequence>MVDSTVFSIPPPGLSPLALGDERTQEKRRRGADVGTQTDLIMEYQYPRNLKLEEILAGIGADRTANHKEVMAESTAGETLGSRKDNYSFAAKNWGLSAILDIYDSLERPSPNHHKNAMRTIGQDLTATFVVFSRPSVVASLPSFDPAPGAERRKKPVL</sequence>
<dbReference type="EMBL" id="AZBU02000002">
    <property type="protein sequence ID" value="TKR93033.1"/>
    <property type="molecule type" value="Genomic_DNA"/>
</dbReference>
<evidence type="ECO:0000256" key="1">
    <source>
        <dbReference type="SAM" id="MobiDB-lite"/>
    </source>
</evidence>
<evidence type="ECO:0000313" key="2">
    <source>
        <dbReference type="EMBL" id="TKR93033.1"/>
    </source>
</evidence>
<gene>
    <name evidence="2" type="ORF">L596_007566</name>
</gene>